<dbReference type="GO" id="GO:0043565">
    <property type="term" value="F:sequence-specific DNA binding"/>
    <property type="evidence" value="ECO:0007669"/>
    <property type="project" value="InterPro"/>
</dbReference>
<evidence type="ECO:0000259" key="6">
    <source>
        <dbReference type="PROSITE" id="PS50045"/>
    </source>
</evidence>
<evidence type="ECO:0000256" key="1">
    <source>
        <dbReference type="ARBA" id="ARBA00022741"/>
    </source>
</evidence>
<dbReference type="SUPFAM" id="SSF52540">
    <property type="entry name" value="P-loop containing nucleoside triphosphate hydrolases"/>
    <property type="match status" value="1"/>
</dbReference>
<keyword evidence="3" id="KW-0805">Transcription regulation</keyword>
<dbReference type="SMART" id="SM00065">
    <property type="entry name" value="GAF"/>
    <property type="match status" value="1"/>
</dbReference>
<dbReference type="Pfam" id="PF00158">
    <property type="entry name" value="Sigma54_activat"/>
    <property type="match status" value="1"/>
</dbReference>
<dbReference type="Gene3D" id="3.30.450.40">
    <property type="match status" value="1"/>
</dbReference>
<dbReference type="InterPro" id="IPR025944">
    <property type="entry name" value="Sigma_54_int_dom_CS"/>
</dbReference>
<sequence>MDKINDVFFTTQCYLCRVSGGQIFNHDPILLFIINLLVTSMVKNTSISTHKKNSVEQVLLRIALDLNAGMPTTQHYQKLIDALQQVLPCDACALFILDHQQQLIPVAMNGLSNEVLGRTFLPNLHPRLEMILNSRHPVRFPEDSNLPDPFDGHLSADPHHKIDVHSCMGCSLYVEDTLVGVLTLDAQASGAFEHIEDSTVETFAALAAGIVRNISLFEALSKANHQQQSVNKLLIDEARSRGGKLVGVSPQIKRLLANIKMVAQSNYAVLISGETGTGKELVAHQIHAQSLRSDKPMVYVNCAALPESIAESELFGHVKGAFTGATSNRAGKFELADGGTIFLDEIGELPLLLQAKLLRVIQQGEVQRVGADKNSLIDVRIVAATNRDLDKEVSEGRFRSDLFHRLNVFPISVPPLRDREGDIPVLIGHILDTIRSQFQLKTLHIHPKALQNLEKQQWPGNVRELEHSLMRAGLRAMEEQAKLIEWRHFHADLTTNQHESKILASKHGLRALLPMESTPMRSAVEAYQKQLIEHALQQNDGVWAKAAEFLQMDRGNLYKMGKKFGL</sequence>
<dbReference type="InterPro" id="IPR003593">
    <property type="entry name" value="AAA+_ATPase"/>
</dbReference>
<dbReference type="Gene3D" id="1.10.8.60">
    <property type="match status" value="1"/>
</dbReference>
<organism evidence="7 8">
    <name type="scientific">Vibrio rumoiensis 1S-45</name>
    <dbReference type="NCBI Taxonomy" id="1188252"/>
    <lineage>
        <taxon>Bacteria</taxon>
        <taxon>Pseudomonadati</taxon>
        <taxon>Pseudomonadota</taxon>
        <taxon>Gammaproteobacteria</taxon>
        <taxon>Vibrionales</taxon>
        <taxon>Vibrionaceae</taxon>
        <taxon>Vibrio</taxon>
    </lineage>
</organism>
<dbReference type="GO" id="GO:0006355">
    <property type="term" value="P:regulation of DNA-templated transcription"/>
    <property type="evidence" value="ECO:0007669"/>
    <property type="project" value="InterPro"/>
</dbReference>
<dbReference type="InterPro" id="IPR002078">
    <property type="entry name" value="Sigma_54_int"/>
</dbReference>
<evidence type="ECO:0000256" key="4">
    <source>
        <dbReference type="ARBA" id="ARBA00023125"/>
    </source>
</evidence>
<dbReference type="Pfam" id="PF25601">
    <property type="entry name" value="AAA_lid_14"/>
    <property type="match status" value="1"/>
</dbReference>
<keyword evidence="5" id="KW-0804">Transcription</keyword>
<dbReference type="PROSITE" id="PS00688">
    <property type="entry name" value="SIGMA54_INTERACT_3"/>
    <property type="match status" value="1"/>
</dbReference>
<dbReference type="SUPFAM" id="SSF55781">
    <property type="entry name" value="GAF domain-like"/>
    <property type="match status" value="1"/>
</dbReference>
<keyword evidence="4" id="KW-0238">DNA-binding</keyword>
<dbReference type="STRING" id="1188252.A1QC_13305"/>
<dbReference type="InterPro" id="IPR029016">
    <property type="entry name" value="GAF-like_dom_sf"/>
</dbReference>
<evidence type="ECO:0000313" key="8">
    <source>
        <dbReference type="Proteomes" id="UP000094070"/>
    </source>
</evidence>
<evidence type="ECO:0000256" key="5">
    <source>
        <dbReference type="ARBA" id="ARBA00023163"/>
    </source>
</evidence>
<dbReference type="GO" id="GO:0005524">
    <property type="term" value="F:ATP binding"/>
    <property type="evidence" value="ECO:0007669"/>
    <property type="project" value="UniProtKB-KW"/>
</dbReference>
<dbReference type="PROSITE" id="PS00676">
    <property type="entry name" value="SIGMA54_INTERACT_2"/>
    <property type="match status" value="1"/>
</dbReference>
<dbReference type="InterPro" id="IPR027417">
    <property type="entry name" value="P-loop_NTPase"/>
</dbReference>
<evidence type="ECO:0000256" key="3">
    <source>
        <dbReference type="ARBA" id="ARBA00023015"/>
    </source>
</evidence>
<evidence type="ECO:0000313" key="7">
    <source>
        <dbReference type="EMBL" id="OEF22859.1"/>
    </source>
</evidence>
<evidence type="ECO:0000256" key="2">
    <source>
        <dbReference type="ARBA" id="ARBA00022840"/>
    </source>
</evidence>
<keyword evidence="1" id="KW-0547">Nucleotide-binding</keyword>
<dbReference type="NCBIfam" id="NF003451">
    <property type="entry name" value="PRK05022.1"/>
    <property type="match status" value="1"/>
</dbReference>
<dbReference type="InterPro" id="IPR002197">
    <property type="entry name" value="HTH_Fis"/>
</dbReference>
<dbReference type="InterPro" id="IPR025943">
    <property type="entry name" value="Sigma_54_int_dom_ATP-bd_2"/>
</dbReference>
<dbReference type="PANTHER" id="PTHR32071">
    <property type="entry name" value="TRANSCRIPTIONAL REGULATORY PROTEIN"/>
    <property type="match status" value="1"/>
</dbReference>
<dbReference type="Pfam" id="PF02954">
    <property type="entry name" value="HTH_8"/>
    <property type="match status" value="1"/>
</dbReference>
<dbReference type="InterPro" id="IPR009057">
    <property type="entry name" value="Homeodomain-like_sf"/>
</dbReference>
<dbReference type="SUPFAM" id="SSF46689">
    <property type="entry name" value="Homeodomain-like"/>
    <property type="match status" value="1"/>
</dbReference>
<dbReference type="FunFam" id="3.40.50.300:FF:000006">
    <property type="entry name" value="DNA-binding transcriptional regulator NtrC"/>
    <property type="match status" value="1"/>
</dbReference>
<accession>A0A1E5DZE3</accession>
<dbReference type="InterPro" id="IPR003018">
    <property type="entry name" value="GAF"/>
</dbReference>
<proteinExistence type="predicted"/>
<comment type="caution">
    <text evidence="7">The sequence shown here is derived from an EMBL/GenBank/DDBJ whole genome shotgun (WGS) entry which is preliminary data.</text>
</comment>
<name>A0A1E5DZE3_9VIBR</name>
<dbReference type="eggNOG" id="COG3604">
    <property type="taxonomic scope" value="Bacteria"/>
</dbReference>
<feature type="domain" description="Sigma-54 factor interaction" evidence="6">
    <location>
        <begin position="245"/>
        <end position="474"/>
    </location>
</feature>
<dbReference type="PANTHER" id="PTHR32071:SF35">
    <property type="entry name" value="ANAEROBIC NITRIC OXIDE REDUCTASE TRANSCRIPTION REGULATOR NORR"/>
    <property type="match status" value="1"/>
</dbReference>
<protein>
    <submittedName>
        <fullName evidence="7">Nitric oxide reductase transcription regulator</fullName>
    </submittedName>
</protein>
<dbReference type="Proteomes" id="UP000094070">
    <property type="component" value="Unassembled WGS sequence"/>
</dbReference>
<dbReference type="Pfam" id="PF01590">
    <property type="entry name" value="GAF"/>
    <property type="match status" value="1"/>
</dbReference>
<dbReference type="Gene3D" id="3.40.50.300">
    <property type="entry name" value="P-loop containing nucleotide triphosphate hydrolases"/>
    <property type="match status" value="1"/>
</dbReference>
<dbReference type="InterPro" id="IPR058031">
    <property type="entry name" value="AAA_lid_NorR"/>
</dbReference>
<reference evidence="7 8" key="1">
    <citation type="journal article" date="2012" name="Science">
        <title>Ecological populations of bacteria act as socially cohesive units of antibiotic production and resistance.</title>
        <authorList>
            <person name="Cordero O.X."/>
            <person name="Wildschutte H."/>
            <person name="Kirkup B."/>
            <person name="Proehl S."/>
            <person name="Ngo L."/>
            <person name="Hussain F."/>
            <person name="Le Roux F."/>
            <person name="Mincer T."/>
            <person name="Polz M.F."/>
        </authorList>
    </citation>
    <scope>NUCLEOTIDE SEQUENCE [LARGE SCALE GENOMIC DNA]</scope>
    <source>
        <strain evidence="7 8">1S-45</strain>
    </source>
</reference>
<dbReference type="PROSITE" id="PS00675">
    <property type="entry name" value="SIGMA54_INTERACT_1"/>
    <property type="match status" value="1"/>
</dbReference>
<dbReference type="InterPro" id="IPR025662">
    <property type="entry name" value="Sigma_54_int_dom_ATP-bd_1"/>
</dbReference>
<dbReference type="PROSITE" id="PS50045">
    <property type="entry name" value="SIGMA54_INTERACT_4"/>
    <property type="match status" value="1"/>
</dbReference>
<dbReference type="CDD" id="cd00009">
    <property type="entry name" value="AAA"/>
    <property type="match status" value="1"/>
</dbReference>
<dbReference type="SMART" id="SM00382">
    <property type="entry name" value="AAA"/>
    <property type="match status" value="1"/>
</dbReference>
<gene>
    <name evidence="7" type="ORF">A1QC_13305</name>
</gene>
<keyword evidence="8" id="KW-1185">Reference proteome</keyword>
<keyword evidence="2" id="KW-0067">ATP-binding</keyword>
<dbReference type="EMBL" id="AJYK02000103">
    <property type="protein sequence ID" value="OEF22859.1"/>
    <property type="molecule type" value="Genomic_DNA"/>
</dbReference>
<dbReference type="Gene3D" id="1.10.10.60">
    <property type="entry name" value="Homeodomain-like"/>
    <property type="match status" value="1"/>
</dbReference>
<dbReference type="AlphaFoldDB" id="A0A1E5DZE3"/>